<protein>
    <submittedName>
        <fullName evidence="1">Uncharacterized protein</fullName>
    </submittedName>
</protein>
<name>A0A517ZNA5_9PLAN</name>
<organism evidence="1 2">
    <name type="scientific">Symmachiella dynata</name>
    <dbReference type="NCBI Taxonomy" id="2527995"/>
    <lineage>
        <taxon>Bacteria</taxon>
        <taxon>Pseudomonadati</taxon>
        <taxon>Planctomycetota</taxon>
        <taxon>Planctomycetia</taxon>
        <taxon>Planctomycetales</taxon>
        <taxon>Planctomycetaceae</taxon>
        <taxon>Symmachiella</taxon>
    </lineage>
</organism>
<evidence type="ECO:0000313" key="2">
    <source>
        <dbReference type="Proteomes" id="UP000319383"/>
    </source>
</evidence>
<proteinExistence type="predicted"/>
<dbReference type="Proteomes" id="UP000319383">
    <property type="component" value="Chromosome"/>
</dbReference>
<keyword evidence="2" id="KW-1185">Reference proteome</keyword>
<accession>A0A517ZNA5</accession>
<gene>
    <name evidence="1" type="ORF">Mal52_24320</name>
</gene>
<dbReference type="KEGG" id="sdyn:Mal52_24320"/>
<reference evidence="1 2" key="1">
    <citation type="submission" date="2019-02" db="EMBL/GenBank/DDBJ databases">
        <title>Deep-cultivation of Planctomycetes and their phenomic and genomic characterization uncovers novel biology.</title>
        <authorList>
            <person name="Wiegand S."/>
            <person name="Jogler M."/>
            <person name="Boedeker C."/>
            <person name="Pinto D."/>
            <person name="Vollmers J."/>
            <person name="Rivas-Marin E."/>
            <person name="Kohn T."/>
            <person name="Peeters S.H."/>
            <person name="Heuer A."/>
            <person name="Rast P."/>
            <person name="Oberbeckmann S."/>
            <person name="Bunk B."/>
            <person name="Jeske O."/>
            <person name="Meyerdierks A."/>
            <person name="Storesund J.E."/>
            <person name="Kallscheuer N."/>
            <person name="Luecker S."/>
            <person name="Lage O.M."/>
            <person name="Pohl T."/>
            <person name="Merkel B.J."/>
            <person name="Hornburger P."/>
            <person name="Mueller R.-W."/>
            <person name="Bruemmer F."/>
            <person name="Labrenz M."/>
            <person name="Spormann A.M."/>
            <person name="Op den Camp H."/>
            <person name="Overmann J."/>
            <person name="Amann R."/>
            <person name="Jetten M.S.M."/>
            <person name="Mascher T."/>
            <person name="Medema M.H."/>
            <person name="Devos D.P."/>
            <person name="Kaster A.-K."/>
            <person name="Ovreas L."/>
            <person name="Rohde M."/>
            <person name="Galperin M.Y."/>
            <person name="Jogler C."/>
        </authorList>
    </citation>
    <scope>NUCLEOTIDE SEQUENCE [LARGE SCALE GENOMIC DNA]</scope>
    <source>
        <strain evidence="1 2">Mal52</strain>
    </source>
</reference>
<dbReference type="EMBL" id="CP036276">
    <property type="protein sequence ID" value="QDU43954.1"/>
    <property type="molecule type" value="Genomic_DNA"/>
</dbReference>
<dbReference type="RefSeq" id="WP_145376226.1">
    <property type="nucleotide sequence ID" value="NZ_CP036276.1"/>
</dbReference>
<dbReference type="AlphaFoldDB" id="A0A517ZNA5"/>
<sequence length="155" mass="17979">MRFLLACLSLLVCLGCENSKKPKRESNFKKMTQEVFDAQVELQNKNIVEVENKLRGNDPISQSMTAYTAITSQFSTMQAQQRVAMYEVENNRYPTYEEFMKLVKGEGMKFVMLPPYQKYGYDAESGRVMVLEDKKDKAERYKKAGINEDGEWARD</sequence>
<evidence type="ECO:0000313" key="1">
    <source>
        <dbReference type="EMBL" id="QDU43954.1"/>
    </source>
</evidence>